<dbReference type="InterPro" id="IPR009051">
    <property type="entry name" value="Helical_ferredxn"/>
</dbReference>
<dbReference type="PROSITE" id="PS51379">
    <property type="entry name" value="4FE4S_FER_2"/>
    <property type="match status" value="1"/>
</dbReference>
<protein>
    <submittedName>
        <fullName evidence="5">Quinone-modifying oxidoreductase subunit QmoC</fullName>
    </submittedName>
</protein>
<dbReference type="PROSITE" id="PS00198">
    <property type="entry name" value="4FE4S_FER_1"/>
    <property type="match status" value="1"/>
</dbReference>
<dbReference type="InterPro" id="IPR017896">
    <property type="entry name" value="4Fe4S_Fe-S-bd"/>
</dbReference>
<evidence type="ECO:0000313" key="6">
    <source>
        <dbReference type="Proteomes" id="UP000189933"/>
    </source>
</evidence>
<evidence type="ECO:0000256" key="1">
    <source>
        <dbReference type="ARBA" id="ARBA00022723"/>
    </source>
</evidence>
<proteinExistence type="predicted"/>
<dbReference type="GO" id="GO:0005886">
    <property type="term" value="C:plasma membrane"/>
    <property type="evidence" value="ECO:0007669"/>
    <property type="project" value="TreeGrafter"/>
</dbReference>
<evidence type="ECO:0000313" key="5">
    <source>
        <dbReference type="EMBL" id="SJZ74834.1"/>
    </source>
</evidence>
<keyword evidence="2" id="KW-0408">Iron</keyword>
<organism evidence="5 6">
    <name type="scientific">Carboxydocella sporoproducens DSM 16521</name>
    <dbReference type="NCBI Taxonomy" id="1121270"/>
    <lineage>
        <taxon>Bacteria</taxon>
        <taxon>Bacillati</taxon>
        <taxon>Bacillota</taxon>
        <taxon>Clostridia</taxon>
        <taxon>Eubacteriales</taxon>
        <taxon>Clostridiales Family XVI. Incertae Sedis</taxon>
        <taxon>Carboxydocella</taxon>
    </lineage>
</organism>
<dbReference type="Proteomes" id="UP000189933">
    <property type="component" value="Unassembled WGS sequence"/>
</dbReference>
<dbReference type="RefSeq" id="WP_078664919.1">
    <property type="nucleotide sequence ID" value="NZ_FUXM01000006.1"/>
</dbReference>
<evidence type="ECO:0000256" key="3">
    <source>
        <dbReference type="ARBA" id="ARBA00023014"/>
    </source>
</evidence>
<dbReference type="EMBL" id="FUXM01000006">
    <property type="protein sequence ID" value="SJZ74834.1"/>
    <property type="molecule type" value="Genomic_DNA"/>
</dbReference>
<dbReference type="InterPro" id="IPR017900">
    <property type="entry name" value="4Fe4S_Fe_S_CS"/>
</dbReference>
<accession>A0A1T4N6J6</accession>
<keyword evidence="6" id="KW-1185">Reference proteome</keyword>
<evidence type="ECO:0000259" key="4">
    <source>
        <dbReference type="PROSITE" id="PS51379"/>
    </source>
</evidence>
<dbReference type="GO" id="GO:0046872">
    <property type="term" value="F:metal ion binding"/>
    <property type="evidence" value="ECO:0007669"/>
    <property type="project" value="UniProtKB-KW"/>
</dbReference>
<gene>
    <name evidence="5" type="ORF">SAMN02745885_00816</name>
</gene>
<dbReference type="GO" id="GO:0051536">
    <property type="term" value="F:iron-sulfur cluster binding"/>
    <property type="evidence" value="ECO:0007669"/>
    <property type="project" value="UniProtKB-KW"/>
</dbReference>
<evidence type="ECO:0000256" key="2">
    <source>
        <dbReference type="ARBA" id="ARBA00023004"/>
    </source>
</evidence>
<feature type="domain" description="4Fe-4S ferredoxin-type" evidence="4">
    <location>
        <begin position="41"/>
        <end position="70"/>
    </location>
</feature>
<reference evidence="6" key="1">
    <citation type="submission" date="2017-02" db="EMBL/GenBank/DDBJ databases">
        <authorList>
            <person name="Varghese N."/>
            <person name="Submissions S."/>
        </authorList>
    </citation>
    <scope>NUCLEOTIDE SEQUENCE [LARGE SCALE GENOMIC DNA]</scope>
    <source>
        <strain evidence="6">DSM 16521</strain>
    </source>
</reference>
<dbReference type="Pfam" id="PF13534">
    <property type="entry name" value="Fer4_17"/>
    <property type="match status" value="1"/>
</dbReference>
<dbReference type="Gene3D" id="1.10.1060.10">
    <property type="entry name" value="Alpha-helical ferredoxin"/>
    <property type="match status" value="1"/>
</dbReference>
<dbReference type="OrthoDB" id="9794954at2"/>
<dbReference type="InterPro" id="IPR051460">
    <property type="entry name" value="HdrC_iron-sulfur_subunit"/>
</dbReference>
<dbReference type="SUPFAM" id="SSF46548">
    <property type="entry name" value="alpha-helical ferredoxin"/>
    <property type="match status" value="1"/>
</dbReference>
<name>A0A1T4N6J6_9FIRM</name>
<dbReference type="PANTHER" id="PTHR43255:SF2">
    <property type="entry name" value="HETERODISULFIDE REDUCTASE RELATED PROTEIN"/>
    <property type="match status" value="1"/>
</dbReference>
<dbReference type="AlphaFoldDB" id="A0A1T4N6J6"/>
<keyword evidence="3" id="KW-0411">Iron-sulfur</keyword>
<dbReference type="PANTHER" id="PTHR43255">
    <property type="entry name" value="IRON-SULFUR-BINDING OXIDOREDUCTASE FADF-RELATED-RELATED"/>
    <property type="match status" value="1"/>
</dbReference>
<sequence>MLPVDGCYQCQKCTAGCPVAPWTDIGPARLVELLLLGREGEALQSNRLWLCLHCGTCAARCPNGIDAGEVTASLKQKAWLQKMVTPSPLPAFYQSFLASVARWGRVYELGMILGYKWRTGRWLADLALGWQLLRQGNLRLLPQPIQGRSEVAALLQREGRA</sequence>
<keyword evidence="1" id="KW-0479">Metal-binding</keyword>